<protein>
    <submittedName>
        <fullName evidence="1">CLUMA_CG013884, isoform A</fullName>
    </submittedName>
</protein>
<evidence type="ECO:0000313" key="2">
    <source>
        <dbReference type="Proteomes" id="UP000183832"/>
    </source>
</evidence>
<evidence type="ECO:0000313" key="1">
    <source>
        <dbReference type="EMBL" id="CRL00624.1"/>
    </source>
</evidence>
<gene>
    <name evidence="1" type="ORF">CLUMA_CG013884</name>
</gene>
<name>A0A1J1IKC0_9DIPT</name>
<reference evidence="1 2" key="1">
    <citation type="submission" date="2015-04" db="EMBL/GenBank/DDBJ databases">
        <authorList>
            <person name="Syromyatnikov M.Y."/>
            <person name="Popov V.N."/>
        </authorList>
    </citation>
    <scope>NUCLEOTIDE SEQUENCE [LARGE SCALE GENOMIC DNA]</scope>
</reference>
<organism evidence="1 2">
    <name type="scientific">Clunio marinus</name>
    <dbReference type="NCBI Taxonomy" id="568069"/>
    <lineage>
        <taxon>Eukaryota</taxon>
        <taxon>Metazoa</taxon>
        <taxon>Ecdysozoa</taxon>
        <taxon>Arthropoda</taxon>
        <taxon>Hexapoda</taxon>
        <taxon>Insecta</taxon>
        <taxon>Pterygota</taxon>
        <taxon>Neoptera</taxon>
        <taxon>Endopterygota</taxon>
        <taxon>Diptera</taxon>
        <taxon>Nematocera</taxon>
        <taxon>Chironomoidea</taxon>
        <taxon>Chironomidae</taxon>
        <taxon>Clunio</taxon>
    </lineage>
</organism>
<dbReference type="AlphaFoldDB" id="A0A1J1IKC0"/>
<dbReference type="EMBL" id="CVRI01000054">
    <property type="protein sequence ID" value="CRL00624.1"/>
    <property type="molecule type" value="Genomic_DNA"/>
</dbReference>
<dbReference type="Proteomes" id="UP000183832">
    <property type="component" value="Unassembled WGS sequence"/>
</dbReference>
<sequence>MNAHTFNTVGNVDMYKSTYEQKQIVFHTEYCLLDTLMESMETGKIDDVRDENNYIWFLNKRFH</sequence>
<proteinExistence type="predicted"/>
<accession>A0A1J1IKC0</accession>
<keyword evidence="2" id="KW-1185">Reference proteome</keyword>